<evidence type="ECO:0000313" key="11">
    <source>
        <dbReference type="Proteomes" id="UP000324611"/>
    </source>
</evidence>
<dbReference type="SUPFAM" id="SSF56214">
    <property type="entry name" value="4'-phosphopantetheinyl transferase"/>
    <property type="match status" value="1"/>
</dbReference>
<dbReference type="NCBIfam" id="TIGR00516">
    <property type="entry name" value="acpS"/>
    <property type="match status" value="1"/>
</dbReference>
<dbReference type="RefSeq" id="WP_149839326.1">
    <property type="nucleotide sequence ID" value="NZ_VUOC01000003.1"/>
</dbReference>
<protein>
    <recommendedName>
        <fullName evidence="8">Holo-[acyl-carrier-protein] synthase</fullName>
        <shortName evidence="8">Holo-ACP synthase</shortName>
        <ecNumber evidence="8">2.7.8.7</ecNumber>
    </recommendedName>
    <alternativeName>
        <fullName evidence="8">4'-phosphopantetheinyl transferase AcpS</fullName>
    </alternativeName>
</protein>
<evidence type="ECO:0000256" key="7">
    <source>
        <dbReference type="ARBA" id="ARBA00023160"/>
    </source>
</evidence>
<feature type="binding site" evidence="8">
    <location>
        <position position="8"/>
    </location>
    <ligand>
        <name>Mg(2+)</name>
        <dbReference type="ChEBI" id="CHEBI:18420"/>
    </ligand>
</feature>
<dbReference type="InterPro" id="IPR002582">
    <property type="entry name" value="ACPS"/>
</dbReference>
<evidence type="ECO:0000259" key="9">
    <source>
        <dbReference type="Pfam" id="PF01648"/>
    </source>
</evidence>
<dbReference type="InterPro" id="IPR037143">
    <property type="entry name" value="4-PPantetheinyl_Trfase_dom_sf"/>
</dbReference>
<evidence type="ECO:0000256" key="2">
    <source>
        <dbReference type="ARBA" id="ARBA00022679"/>
    </source>
</evidence>
<dbReference type="GO" id="GO:0006633">
    <property type="term" value="P:fatty acid biosynthetic process"/>
    <property type="evidence" value="ECO:0007669"/>
    <property type="project" value="UniProtKB-UniRule"/>
</dbReference>
<keyword evidence="8" id="KW-0963">Cytoplasm</keyword>
<sequence length="125" mass="13819">MIYGIGTDIVEVQRVEEKIRKGKGFRELVFTPLEVAYCEQQAAPYEHYAARFAAKEAFLKALGTGWGHGGVNFNEIEVRNNTAGKPELHLLGNAASRYTELSIKQVLLSLSHVKTTAIAMVVIEV</sequence>
<gene>
    <name evidence="8 10" type="primary">acpS</name>
    <name evidence="10" type="ORF">F0L74_18320</name>
</gene>
<organism evidence="10 11">
    <name type="scientific">Chitinophaga agrisoli</name>
    <dbReference type="NCBI Taxonomy" id="2607653"/>
    <lineage>
        <taxon>Bacteria</taxon>
        <taxon>Pseudomonadati</taxon>
        <taxon>Bacteroidota</taxon>
        <taxon>Chitinophagia</taxon>
        <taxon>Chitinophagales</taxon>
        <taxon>Chitinophagaceae</taxon>
        <taxon>Chitinophaga</taxon>
    </lineage>
</organism>
<dbReference type="Proteomes" id="UP000324611">
    <property type="component" value="Unassembled WGS sequence"/>
</dbReference>
<name>A0A5B2VT36_9BACT</name>
<dbReference type="GO" id="GO:0008897">
    <property type="term" value="F:holo-[acyl-carrier-protein] synthase activity"/>
    <property type="evidence" value="ECO:0007669"/>
    <property type="project" value="UniProtKB-UniRule"/>
</dbReference>
<comment type="caution">
    <text evidence="10">The sequence shown here is derived from an EMBL/GenBank/DDBJ whole genome shotgun (WGS) entry which is preliminary data.</text>
</comment>
<dbReference type="AlphaFoldDB" id="A0A5B2VT36"/>
<dbReference type="InterPro" id="IPR004568">
    <property type="entry name" value="Ppantetheine-prot_Trfase_dom"/>
</dbReference>
<feature type="binding site" evidence="8">
    <location>
        <position position="56"/>
    </location>
    <ligand>
        <name>Mg(2+)</name>
        <dbReference type="ChEBI" id="CHEBI:18420"/>
    </ligand>
</feature>
<evidence type="ECO:0000256" key="1">
    <source>
        <dbReference type="ARBA" id="ARBA00022516"/>
    </source>
</evidence>
<keyword evidence="4 8" id="KW-0276">Fatty acid metabolism</keyword>
<keyword evidence="1 8" id="KW-0444">Lipid biosynthesis</keyword>
<accession>A0A5B2VT36</accession>
<comment type="subcellular location">
    <subcellularLocation>
        <location evidence="8">Cytoplasm</location>
    </subcellularLocation>
</comment>
<dbReference type="HAMAP" id="MF_00101">
    <property type="entry name" value="AcpS"/>
    <property type="match status" value="1"/>
</dbReference>
<evidence type="ECO:0000256" key="5">
    <source>
        <dbReference type="ARBA" id="ARBA00022842"/>
    </source>
</evidence>
<dbReference type="EMBL" id="VUOC01000003">
    <property type="protein sequence ID" value="KAA2241820.1"/>
    <property type="molecule type" value="Genomic_DNA"/>
</dbReference>
<dbReference type="NCBIfam" id="TIGR00556">
    <property type="entry name" value="pantethn_trn"/>
    <property type="match status" value="1"/>
</dbReference>
<reference evidence="10 11" key="1">
    <citation type="submission" date="2019-09" db="EMBL/GenBank/DDBJ databases">
        <title>Chitinophaga ginsengihumi sp. nov., isolated from soil of ginseng rhizosphere.</title>
        <authorList>
            <person name="Lee J."/>
        </authorList>
    </citation>
    <scope>NUCLEOTIDE SEQUENCE [LARGE SCALE GENOMIC DNA]</scope>
    <source>
        <strain evidence="10 11">BN140078</strain>
    </source>
</reference>
<evidence type="ECO:0000256" key="4">
    <source>
        <dbReference type="ARBA" id="ARBA00022832"/>
    </source>
</evidence>
<proteinExistence type="inferred from homology"/>
<dbReference type="InterPro" id="IPR008278">
    <property type="entry name" value="4-PPantetheinyl_Trfase_dom"/>
</dbReference>
<dbReference type="GO" id="GO:0005737">
    <property type="term" value="C:cytoplasm"/>
    <property type="evidence" value="ECO:0007669"/>
    <property type="project" value="UniProtKB-SubCell"/>
</dbReference>
<dbReference type="EC" id="2.7.8.7" evidence="8"/>
<keyword evidence="5 8" id="KW-0460">Magnesium</keyword>
<dbReference type="GO" id="GO:0000287">
    <property type="term" value="F:magnesium ion binding"/>
    <property type="evidence" value="ECO:0007669"/>
    <property type="project" value="UniProtKB-UniRule"/>
</dbReference>
<evidence type="ECO:0000256" key="8">
    <source>
        <dbReference type="HAMAP-Rule" id="MF_00101"/>
    </source>
</evidence>
<evidence type="ECO:0000256" key="6">
    <source>
        <dbReference type="ARBA" id="ARBA00023098"/>
    </source>
</evidence>
<comment type="catalytic activity">
    <reaction evidence="8">
        <text>apo-[ACP] + CoA = holo-[ACP] + adenosine 3',5'-bisphosphate + H(+)</text>
        <dbReference type="Rhea" id="RHEA:12068"/>
        <dbReference type="Rhea" id="RHEA-COMP:9685"/>
        <dbReference type="Rhea" id="RHEA-COMP:9690"/>
        <dbReference type="ChEBI" id="CHEBI:15378"/>
        <dbReference type="ChEBI" id="CHEBI:29999"/>
        <dbReference type="ChEBI" id="CHEBI:57287"/>
        <dbReference type="ChEBI" id="CHEBI:58343"/>
        <dbReference type="ChEBI" id="CHEBI:64479"/>
        <dbReference type="EC" id="2.7.8.7"/>
    </reaction>
</comment>
<keyword evidence="2 8" id="KW-0808">Transferase</keyword>
<evidence type="ECO:0000256" key="3">
    <source>
        <dbReference type="ARBA" id="ARBA00022723"/>
    </source>
</evidence>
<keyword evidence="3 8" id="KW-0479">Metal-binding</keyword>
<keyword evidence="6 8" id="KW-0443">Lipid metabolism</keyword>
<keyword evidence="7 8" id="KW-0275">Fatty acid biosynthesis</keyword>
<reference evidence="10 11" key="2">
    <citation type="submission" date="2019-09" db="EMBL/GenBank/DDBJ databases">
        <authorList>
            <person name="Jin C."/>
        </authorList>
    </citation>
    <scope>NUCLEOTIDE SEQUENCE [LARGE SCALE GENOMIC DNA]</scope>
    <source>
        <strain evidence="10 11">BN140078</strain>
    </source>
</reference>
<comment type="similarity">
    <text evidence="8">Belongs to the P-Pant transferase superfamily. AcpS family.</text>
</comment>
<comment type="function">
    <text evidence="8">Transfers the 4'-phosphopantetheine moiety from coenzyme A to a Ser of acyl-carrier-protein.</text>
</comment>
<feature type="domain" description="4'-phosphopantetheinyl transferase" evidence="9">
    <location>
        <begin position="4"/>
        <end position="104"/>
    </location>
</feature>
<dbReference type="Gene3D" id="3.90.470.20">
    <property type="entry name" value="4'-phosphopantetheinyl transferase domain"/>
    <property type="match status" value="1"/>
</dbReference>
<comment type="cofactor">
    <cofactor evidence="8">
        <name>Mg(2+)</name>
        <dbReference type="ChEBI" id="CHEBI:18420"/>
    </cofactor>
</comment>
<evidence type="ECO:0000313" key="10">
    <source>
        <dbReference type="EMBL" id="KAA2241820.1"/>
    </source>
</evidence>
<keyword evidence="11" id="KW-1185">Reference proteome</keyword>
<dbReference type="Pfam" id="PF01648">
    <property type="entry name" value="ACPS"/>
    <property type="match status" value="1"/>
</dbReference>